<dbReference type="OrthoDB" id="731962at2759"/>
<dbReference type="FunFam" id="3.40.50.2000:FF:000063">
    <property type="entry name" value="Glycosyltransferase"/>
    <property type="match status" value="1"/>
</dbReference>
<evidence type="ECO:0000313" key="5">
    <source>
        <dbReference type="EMBL" id="KMZ56268.1"/>
    </source>
</evidence>
<dbReference type="Gene3D" id="3.40.50.2000">
    <property type="entry name" value="Glycogen Phosphorylase B"/>
    <property type="match status" value="2"/>
</dbReference>
<dbReference type="OMA" id="VGVQTWI"/>
<dbReference type="SUPFAM" id="SSF53756">
    <property type="entry name" value="UDP-Glycosyltransferase/glycogen phosphorylase"/>
    <property type="match status" value="1"/>
</dbReference>
<dbReference type="CDD" id="cd03784">
    <property type="entry name" value="GT1_Gtf-like"/>
    <property type="match status" value="1"/>
</dbReference>
<dbReference type="Pfam" id="PF00201">
    <property type="entry name" value="UDPGT"/>
    <property type="match status" value="1"/>
</dbReference>
<dbReference type="AlphaFoldDB" id="A0A0K9NI12"/>
<keyword evidence="6" id="KW-1185">Reference proteome</keyword>
<evidence type="ECO:0000313" key="6">
    <source>
        <dbReference type="Proteomes" id="UP000036987"/>
    </source>
</evidence>
<proteinExistence type="inferred from homology"/>
<reference evidence="6" key="1">
    <citation type="journal article" date="2016" name="Nature">
        <title>The genome of the seagrass Zostera marina reveals angiosperm adaptation to the sea.</title>
        <authorList>
            <person name="Olsen J.L."/>
            <person name="Rouze P."/>
            <person name="Verhelst B."/>
            <person name="Lin Y.-C."/>
            <person name="Bayer T."/>
            <person name="Collen J."/>
            <person name="Dattolo E."/>
            <person name="De Paoli E."/>
            <person name="Dittami S."/>
            <person name="Maumus F."/>
            <person name="Michel G."/>
            <person name="Kersting A."/>
            <person name="Lauritano C."/>
            <person name="Lohaus R."/>
            <person name="Toepel M."/>
            <person name="Tonon T."/>
            <person name="Vanneste K."/>
            <person name="Amirebrahimi M."/>
            <person name="Brakel J."/>
            <person name="Bostroem C."/>
            <person name="Chovatia M."/>
            <person name="Grimwood J."/>
            <person name="Jenkins J.W."/>
            <person name="Jueterbock A."/>
            <person name="Mraz A."/>
            <person name="Stam W.T."/>
            <person name="Tice H."/>
            <person name="Bornberg-Bauer E."/>
            <person name="Green P.J."/>
            <person name="Pearson G.A."/>
            <person name="Procaccini G."/>
            <person name="Duarte C.M."/>
            <person name="Schmutz J."/>
            <person name="Reusch T.B.H."/>
            <person name="Van de Peer Y."/>
        </authorList>
    </citation>
    <scope>NUCLEOTIDE SEQUENCE [LARGE SCALE GENOMIC DNA]</scope>
    <source>
        <strain evidence="6">cv. Finnish</strain>
    </source>
</reference>
<comment type="caution">
    <text evidence="5">The sequence shown here is derived from an EMBL/GenBank/DDBJ whole genome shotgun (WGS) entry which is preliminary data.</text>
</comment>
<dbReference type="PROSITE" id="PS00375">
    <property type="entry name" value="UDPGT"/>
    <property type="match status" value="1"/>
</dbReference>
<dbReference type="InterPro" id="IPR002213">
    <property type="entry name" value="UDP_glucos_trans"/>
</dbReference>
<dbReference type="EC" id="2.4.1.-" evidence="4"/>
<comment type="similarity">
    <text evidence="1 3">Belongs to the UDP-glycosyltransferase family.</text>
</comment>
<organism evidence="5 6">
    <name type="scientific">Zostera marina</name>
    <name type="common">Eelgrass</name>
    <dbReference type="NCBI Taxonomy" id="29655"/>
    <lineage>
        <taxon>Eukaryota</taxon>
        <taxon>Viridiplantae</taxon>
        <taxon>Streptophyta</taxon>
        <taxon>Embryophyta</taxon>
        <taxon>Tracheophyta</taxon>
        <taxon>Spermatophyta</taxon>
        <taxon>Magnoliopsida</taxon>
        <taxon>Liliopsida</taxon>
        <taxon>Zosteraceae</taxon>
        <taxon>Zostera</taxon>
    </lineage>
</organism>
<accession>A0A0K9NI12</accession>
<keyword evidence="3" id="KW-0328">Glycosyltransferase</keyword>
<protein>
    <recommendedName>
        <fullName evidence="4">Glycosyltransferase</fullName>
        <ecNumber evidence="4">2.4.1.-</ecNumber>
    </recommendedName>
</protein>
<evidence type="ECO:0000256" key="3">
    <source>
        <dbReference type="RuleBase" id="RU003718"/>
    </source>
</evidence>
<dbReference type="STRING" id="29655.A0A0K9NI12"/>
<dbReference type="PANTHER" id="PTHR48047">
    <property type="entry name" value="GLYCOSYLTRANSFERASE"/>
    <property type="match status" value="1"/>
</dbReference>
<gene>
    <name evidence="5" type="ORF">ZOSMA_97G00350</name>
</gene>
<evidence type="ECO:0000256" key="2">
    <source>
        <dbReference type="ARBA" id="ARBA00022679"/>
    </source>
</evidence>
<dbReference type="EMBL" id="LFYR01002205">
    <property type="protein sequence ID" value="KMZ56268.1"/>
    <property type="molecule type" value="Genomic_DNA"/>
</dbReference>
<dbReference type="InterPro" id="IPR035595">
    <property type="entry name" value="UDP_glycos_trans_CS"/>
</dbReference>
<dbReference type="Proteomes" id="UP000036987">
    <property type="component" value="Unassembled WGS sequence"/>
</dbReference>
<keyword evidence="2 3" id="KW-0808">Transferase</keyword>
<sequence>MAVCQENRHRLHIFFLPFLAPGHMIPMVDMARRFTEHGVKSTIVTTPLNVLRIQPSIDHFNNSSENNWPIEILQIKFPSSYFEPGENVSSFQSPSITGELLASMNSLRQPFEELLEKHRPDAIVSDALHVWSPDSADMFGIPRLVFHGCGTFPILVSTKLMDHIPLDDGDDEKKFVVPGLHHRIEMRVSELPGYVLKRNIWTDDMVRGYRRSYGVVMNTFTDLEKDYIRDDVATSPSSWEVGPLSLCNRDKTDMILRGDVIADGFSATCMDWMDSMKPKSVLYVCFGSCGKFTIPQLKEILSGLDASGYPYIWVVKSVGGTHLSEWLPEEERRSKKGLILTGWAPQVLILNHNSIGGFMSHCGWNSCLESITAGVPMVTWPLFGDQFFNMKFIVDVVKVGVEVGDMVCSEIAEERRVMTRWQIEKAIRRVMDGGDEAVAMRKRVSTLRSLSLKAVEEGGSSFNNTRRLINELMKLKHDKA</sequence>
<evidence type="ECO:0000256" key="4">
    <source>
        <dbReference type="RuleBase" id="RU362057"/>
    </source>
</evidence>
<name>A0A0K9NI12_ZOSMR</name>
<evidence type="ECO:0000256" key="1">
    <source>
        <dbReference type="ARBA" id="ARBA00009995"/>
    </source>
</evidence>
<dbReference type="GO" id="GO:0035251">
    <property type="term" value="F:UDP-glucosyltransferase activity"/>
    <property type="evidence" value="ECO:0000318"/>
    <property type="project" value="GO_Central"/>
</dbReference>
<dbReference type="PANTHER" id="PTHR48047:SF182">
    <property type="entry name" value="GLYCOSYLTRANSFERASE"/>
    <property type="match status" value="1"/>
</dbReference>